<dbReference type="Gene3D" id="1.10.8.10">
    <property type="entry name" value="DNA helicase RuvA subunit, C-terminal domain"/>
    <property type="match status" value="1"/>
</dbReference>
<dbReference type="CDD" id="cd14279">
    <property type="entry name" value="CUE"/>
    <property type="match status" value="1"/>
</dbReference>
<dbReference type="RefSeq" id="XP_044273888.1">
    <property type="nucleotide sequence ID" value="XM_044417953.1"/>
</dbReference>
<dbReference type="InterPro" id="IPR041801">
    <property type="entry name" value="N4BP2_CUE"/>
</dbReference>
<protein>
    <submittedName>
        <fullName evidence="5">NEDD4 binding protein 2</fullName>
    </submittedName>
</protein>
<dbReference type="Pfam" id="PF02845">
    <property type="entry name" value="CUE"/>
    <property type="match status" value="1"/>
</dbReference>
<feature type="compositionally biased region" description="Polar residues" evidence="2">
    <location>
        <begin position="13"/>
        <end position="24"/>
    </location>
</feature>
<dbReference type="OMA" id="MTCENKT"/>
<keyword evidence="1" id="KW-0175">Coiled coil</keyword>
<dbReference type="RefSeq" id="XP_044273892.1">
    <property type="nucleotide sequence ID" value="XM_044417957.1"/>
</dbReference>
<dbReference type="CTD" id="55728"/>
<dbReference type="InterPro" id="IPR056718">
    <property type="entry name" value="DUF7816"/>
</dbReference>
<dbReference type="Pfam" id="PF25125">
    <property type="entry name" value="DUF7817"/>
    <property type="match status" value="1"/>
</dbReference>
<dbReference type="InterPro" id="IPR036063">
    <property type="entry name" value="Smr_dom_sf"/>
</dbReference>
<dbReference type="PANTHER" id="PTHR46535:SF1">
    <property type="entry name" value="NEDD4-BINDING PROTEIN 2"/>
    <property type="match status" value="1"/>
</dbReference>
<dbReference type="InterPro" id="IPR056720">
    <property type="entry name" value="DUF7818"/>
</dbReference>
<dbReference type="GO" id="GO:0043130">
    <property type="term" value="F:ubiquitin binding"/>
    <property type="evidence" value="ECO:0007669"/>
    <property type="project" value="InterPro"/>
</dbReference>
<dbReference type="Proteomes" id="UP000694545">
    <property type="component" value="Unplaced"/>
</dbReference>
<evidence type="ECO:0000313" key="6">
    <source>
        <dbReference type="Proteomes" id="UP000694545"/>
    </source>
</evidence>
<reference evidence="5" key="1">
    <citation type="submission" date="2025-08" db="UniProtKB">
        <authorList>
            <consortium name="Ensembl"/>
        </authorList>
    </citation>
    <scope>IDENTIFICATION</scope>
</reference>
<name>A0A8D2KVW0_VARKO</name>
<dbReference type="InterPro" id="IPR052772">
    <property type="entry name" value="Endo/PolyKinase_Domain-Protein"/>
</dbReference>
<dbReference type="GO" id="GO:0004519">
    <property type="term" value="F:endonuclease activity"/>
    <property type="evidence" value="ECO:0007669"/>
    <property type="project" value="TreeGrafter"/>
</dbReference>
<dbReference type="OrthoDB" id="3231855at2759"/>
<sequence length="1759" mass="198295">MPKKKKNLGVSPSRKNINSETVTATASGLVPPPVDLAMSQTPYGIDKEKLISNLSEMFSDLDPTVIYMVLSECDFKVEETMDYLLELSTPVKGITSSSEVSGFDSISASLVGENKSHSVEGQSSAIKRVVKASEESEKSLSSEELVFLLHNPFGKHNLNNETRNTENDCVSGNMSLSLDCSSSDCVKELSDSAKSTSDYNAALSSQQIETDINILETCFAPLNPDCYRISELFFGKPSIQAKDNPLDNVDNFAQIPENCSLPEVVLDSATVPLVNTEGSCTDPGQMQNVFLDLTTINGIPAQQCQGLVDFETSAFDHFRPCSQDTEKQENVVTVCNDPENTSVPDLCAGSNFKLAALSNVDQPHPQFSTLWKHSQKPTFYPAFYPQSTRHSFVTPVAVSPGKWSPASDYKNLGNMCSSQAFSQSQDGKFSLPKTWGNKDGSQKMNFSQVQQLSGCHMMRRKTPFIGHVLVLLRGAPGSGKSYLGRTLLEDNPGGIILSTDDYFYQKNGQYQFDADLLTEAHEWNWKRAKEAFEKRITPIIIDNTNTQAWEMKPYVALSQQHKYKVIFREPDTWWKFKPKELERRNIHGVSKEKIKRMLERYERCLTVNSVLNSSVPDEMKSTTCDEFLCQKKGQGKKGTPPYGKNEEPLSSLFKCVELNTDNQHMLEKAAAEHQNLKNEKQDNKLQECNSECRIHLDNLDIYTSSRGDRMDFSLETEIIKPAVVTSEQSSNSDFCVRENIQEYDYNHSEVEAGANQCTEVLTEANLIETNIINGAFSNFEKSIKPEMLNFVGDWPVEQTMGQRVKRARKLEKPVKNDKEDKDICMPAINSLKIPDEDEKIDVIDIQKELSVSETKQDEKNQPYDVNTEDASGLLIVGDWPVQKSLEQRKQKMKRIPKRSLSESESSGNNQCDSNRNVLNTVSILSGTTEGTGELEVSSNKVSFQSPEISASETVREKKPAQSKRTRKHHKLALTFTNSLTLRKPEEELPLFSLTKEKPDETETSKYSQTEPQDFALLWRLERKMIEFNEDIKVIHGKLNGFVPKGIDATSNCPEKIPYKVTYEKSTYVEESELVSIDESENLNILCKLFGSFSFDALKDLYERCNRDIDWATGILLDSTEKLCKDDDVWCLQEAGAQPHIIRDSKEASIYGGRFGDSEENPQVAVTSKTFQDSETMNLTVDDRNDNTSDYSNKNSNQLALVAEVKESDKENPLLDTVKTYTKNNNSVKTLSENGQQNKALHAEMELSIPVTVADNFHGDTTTLNPTFDMKADNSSSGKYQECSTVEDVQDLLADIILTDDLASKEGTLEECKEINCNSMFSDAAQKKEDNVPNQDDITKLVNAAHVSKSVNIDCLELVLPPELAIQLSEIFGPVGVDSGSLTTEDYVVHIDLNLAREIHEKWKASIMKRQKREEELHKILEENPMLFEQLHLDDLDNTLSQHTNCQAQQSERLPVEGQADSSLALEVLPFMDHWNVQTQKVSLRQIMSEEIALQEKQDLKRFPFMARKDCAAKLKEKQLLEIFPTINPNFLMDIFKDYNYSLEQTVQFLNSVLEADPVKTVVAKETARDATLSSYSASKTRDKKAKKSKEPEDVLSEKAFQDFEYPGYNDFRAEAFLHQQNRQECLKKAGEAYRMGMKPVAAFYVQRGRLHEQKMKEANQDAAMQIFEKVNALKLPENLLDLHGLHVDEALDHLYRVLEEKKQEYSLAGGKPYLYVITGRGNHSQGGVARIKPAVMKYLTSHKFRFTEIKPGCLKIMLK</sequence>
<dbReference type="InterPro" id="IPR002625">
    <property type="entry name" value="Smr_dom"/>
</dbReference>
<dbReference type="InterPro" id="IPR013899">
    <property type="entry name" value="DUF1771"/>
</dbReference>
<dbReference type="PANTHER" id="PTHR46535">
    <property type="entry name" value="NEDD4-BINDING PROTEIN 2"/>
    <property type="match status" value="1"/>
</dbReference>
<dbReference type="PROSITE" id="PS50828">
    <property type="entry name" value="SMR"/>
    <property type="match status" value="1"/>
</dbReference>
<dbReference type="SUPFAM" id="SSF46934">
    <property type="entry name" value="UBA-like"/>
    <property type="match status" value="1"/>
</dbReference>
<dbReference type="SUPFAM" id="SSF52540">
    <property type="entry name" value="P-loop containing nucleoside triphosphate hydrolases"/>
    <property type="match status" value="1"/>
</dbReference>
<feature type="region of interest" description="Disordered" evidence="2">
    <location>
        <begin position="885"/>
        <end position="914"/>
    </location>
</feature>
<organism evidence="5 6">
    <name type="scientific">Varanus komodoensis</name>
    <name type="common">Komodo dragon</name>
    <dbReference type="NCBI Taxonomy" id="61221"/>
    <lineage>
        <taxon>Eukaryota</taxon>
        <taxon>Metazoa</taxon>
        <taxon>Chordata</taxon>
        <taxon>Craniata</taxon>
        <taxon>Vertebrata</taxon>
        <taxon>Euteleostomi</taxon>
        <taxon>Lepidosauria</taxon>
        <taxon>Squamata</taxon>
        <taxon>Bifurcata</taxon>
        <taxon>Unidentata</taxon>
        <taxon>Episquamata</taxon>
        <taxon>Toxicofera</taxon>
        <taxon>Anguimorpha</taxon>
        <taxon>Paleoanguimorpha</taxon>
        <taxon>Varanoidea</taxon>
        <taxon>Varanidae</taxon>
        <taxon>Varanus</taxon>
    </lineage>
</organism>
<evidence type="ECO:0000256" key="1">
    <source>
        <dbReference type="SAM" id="Coils"/>
    </source>
</evidence>
<dbReference type="CDD" id="cd14365">
    <property type="entry name" value="CUE_N4BP2"/>
    <property type="match status" value="1"/>
</dbReference>
<dbReference type="GO" id="GO:0005634">
    <property type="term" value="C:nucleus"/>
    <property type="evidence" value="ECO:0007669"/>
    <property type="project" value="TreeGrafter"/>
</dbReference>
<evidence type="ECO:0000256" key="2">
    <source>
        <dbReference type="SAM" id="MobiDB-lite"/>
    </source>
</evidence>
<dbReference type="Pfam" id="PF25124">
    <property type="entry name" value="DUF7816"/>
    <property type="match status" value="1"/>
</dbReference>
<feature type="domain" description="CUE" evidence="4">
    <location>
        <begin position="46"/>
        <end position="89"/>
    </location>
</feature>
<dbReference type="SUPFAM" id="SSF160443">
    <property type="entry name" value="SMR domain-like"/>
    <property type="match status" value="1"/>
</dbReference>
<feature type="compositionally biased region" description="Polar residues" evidence="2">
    <location>
        <begin position="929"/>
        <end position="952"/>
    </location>
</feature>
<dbReference type="Gene3D" id="3.30.1370.110">
    <property type="match status" value="1"/>
</dbReference>
<gene>
    <name evidence="5" type="primary">N4BP2</name>
</gene>
<dbReference type="SMART" id="SM00463">
    <property type="entry name" value="SMR"/>
    <property type="match status" value="1"/>
</dbReference>
<accession>A0A8D2KVW0</accession>
<dbReference type="InterPro" id="IPR056719">
    <property type="entry name" value="DUF7817"/>
</dbReference>
<dbReference type="RefSeq" id="XP_044273893.1">
    <property type="nucleotide sequence ID" value="XM_044417958.1"/>
</dbReference>
<evidence type="ECO:0000313" key="5">
    <source>
        <dbReference type="Ensembl" id="ENSVKKP00000011040.1"/>
    </source>
</evidence>
<dbReference type="Pfam" id="PF01713">
    <property type="entry name" value="Smr"/>
    <property type="match status" value="1"/>
</dbReference>
<dbReference type="InterPro" id="IPR009060">
    <property type="entry name" value="UBA-like_sf"/>
</dbReference>
<dbReference type="GeneID" id="123017002"/>
<dbReference type="Pfam" id="PF13671">
    <property type="entry name" value="AAA_33"/>
    <property type="match status" value="1"/>
</dbReference>
<dbReference type="PROSITE" id="PS51140">
    <property type="entry name" value="CUE"/>
    <property type="match status" value="1"/>
</dbReference>
<dbReference type="Pfam" id="PF08590">
    <property type="entry name" value="DUF1771"/>
    <property type="match status" value="1"/>
</dbReference>
<keyword evidence="6" id="KW-1185">Reference proteome</keyword>
<dbReference type="KEGG" id="vko:123017002"/>
<dbReference type="RefSeq" id="XP_044273889.1">
    <property type="nucleotide sequence ID" value="XM_044417954.1"/>
</dbReference>
<dbReference type="InterPro" id="IPR027417">
    <property type="entry name" value="P-loop_NTPase"/>
</dbReference>
<dbReference type="RefSeq" id="XP_044273891.1">
    <property type="nucleotide sequence ID" value="XM_044417956.1"/>
</dbReference>
<dbReference type="InterPro" id="IPR003892">
    <property type="entry name" value="CUE"/>
</dbReference>
<evidence type="ECO:0000259" key="4">
    <source>
        <dbReference type="PROSITE" id="PS51140"/>
    </source>
</evidence>
<feature type="compositionally biased region" description="Polar residues" evidence="2">
    <location>
        <begin position="902"/>
        <end position="914"/>
    </location>
</feature>
<feature type="coiled-coil region" evidence="1">
    <location>
        <begin position="659"/>
        <end position="691"/>
    </location>
</feature>
<dbReference type="Gene3D" id="3.40.50.300">
    <property type="entry name" value="P-loop containing nucleotide triphosphate hydrolases"/>
    <property type="match status" value="1"/>
</dbReference>
<reference evidence="5" key="2">
    <citation type="submission" date="2025-09" db="UniProtKB">
        <authorList>
            <consortium name="Ensembl"/>
        </authorList>
    </citation>
    <scope>IDENTIFICATION</scope>
</reference>
<feature type="domain" description="Smr" evidence="3">
    <location>
        <begin position="1680"/>
        <end position="1759"/>
    </location>
</feature>
<proteinExistence type="predicted"/>
<evidence type="ECO:0000259" key="3">
    <source>
        <dbReference type="PROSITE" id="PS50828"/>
    </source>
</evidence>
<feature type="region of interest" description="Disordered" evidence="2">
    <location>
        <begin position="929"/>
        <end position="967"/>
    </location>
</feature>
<dbReference type="SMART" id="SM01162">
    <property type="entry name" value="DUF1771"/>
    <property type="match status" value="1"/>
</dbReference>
<feature type="region of interest" description="Disordered" evidence="2">
    <location>
        <begin position="1"/>
        <end position="24"/>
    </location>
</feature>
<dbReference type="Pfam" id="PF25126">
    <property type="entry name" value="DUF7818"/>
    <property type="match status" value="1"/>
</dbReference>
<dbReference type="Ensembl" id="ENSVKKT00000011304.1">
    <property type="protein sequence ID" value="ENSVKKP00000011040.1"/>
    <property type="gene ID" value="ENSVKKG00000007744.1"/>
</dbReference>